<protein>
    <submittedName>
        <fullName evidence="2">NERD domain-containing protein</fullName>
    </submittedName>
</protein>
<feature type="domain" description="NERD" evidence="1">
    <location>
        <begin position="18"/>
        <end position="135"/>
    </location>
</feature>
<dbReference type="EMBL" id="JAIMJA010000007">
    <property type="protein sequence ID" value="MCE2594912.1"/>
    <property type="molecule type" value="Genomic_DNA"/>
</dbReference>
<name>A0ABS8W9Y4_9GAMM</name>
<dbReference type="PROSITE" id="PS50965">
    <property type="entry name" value="NERD"/>
    <property type="match status" value="1"/>
</dbReference>
<evidence type="ECO:0000313" key="2">
    <source>
        <dbReference type="EMBL" id="MCE2594912.1"/>
    </source>
</evidence>
<dbReference type="InterPro" id="IPR011528">
    <property type="entry name" value="NERD"/>
</dbReference>
<evidence type="ECO:0000259" key="1">
    <source>
        <dbReference type="PROSITE" id="PS50965"/>
    </source>
</evidence>
<comment type="caution">
    <text evidence="2">The sequence shown here is derived from an EMBL/GenBank/DDBJ whole genome shotgun (WGS) entry which is preliminary data.</text>
</comment>
<keyword evidence="3" id="KW-1185">Reference proteome</keyword>
<reference evidence="2 3" key="1">
    <citation type="journal article" date="2022" name="Environ. Microbiol. Rep.">
        <title>Eco-phylogenetic analyses reveal divergent evolution of vitamin B12 metabolism in the marine bacterial family 'Psychromonadaceae'.</title>
        <authorList>
            <person name="Jin X."/>
            <person name="Yang Y."/>
            <person name="Cao H."/>
            <person name="Gao B."/>
            <person name="Zhao Z."/>
        </authorList>
    </citation>
    <scope>NUCLEOTIDE SEQUENCE [LARGE SCALE GENOMIC DNA]</scope>
    <source>
        <strain evidence="2 3">MKS20</strain>
    </source>
</reference>
<dbReference type="Pfam" id="PF08378">
    <property type="entry name" value="NERD"/>
    <property type="match status" value="1"/>
</dbReference>
<proteinExistence type="predicted"/>
<gene>
    <name evidence="2" type="ORF">K6Y31_08800</name>
</gene>
<accession>A0ABS8W9Y4</accession>
<organism evidence="2 3">
    <name type="scientific">Motilimonas cestriensis</name>
    <dbReference type="NCBI Taxonomy" id="2742685"/>
    <lineage>
        <taxon>Bacteria</taxon>
        <taxon>Pseudomonadati</taxon>
        <taxon>Pseudomonadota</taxon>
        <taxon>Gammaproteobacteria</taxon>
        <taxon>Alteromonadales</taxon>
        <taxon>Alteromonadales genera incertae sedis</taxon>
        <taxon>Motilimonas</taxon>
    </lineage>
</organism>
<dbReference type="Proteomes" id="UP001201273">
    <property type="component" value="Unassembled WGS sequence"/>
</dbReference>
<sequence length="374" mass="41547">MICKDKDNQTTNSIKVKAGIKQEQDVAFFLKRAFSDSPNIMIFNDLKLHHQGENAQIDHLVLYPYGFVLIESKSITGHVKVNQHSEWQRSYKGNWSGMRSPIKQVELQQHLLRQLLHDHKQNILPKMLFGKVQQSFGGRCWDNICAISSNAIIDRGDMPAKLEKQVVKSEFVVDKLKQIMDLPSGIFKALKPTTRPEFSGEDMQAIKAFLLSQHQGDTQKGSEQTPPETTELAMATPTEAIISEQNEPAANEQIAPPQPAINNSNKSVAKAVTFPAKAEPKPLPAVTNNDNATKRVKCKKCGATAQLTAAFGKYGYYVICGVCETNTAMKMPCPACNSKNTKVAKKRDDYSVNCSDCETTTLIYQQDKQAAKTA</sequence>
<dbReference type="RefSeq" id="WP_233052422.1">
    <property type="nucleotide sequence ID" value="NZ_JAIMJA010000007.1"/>
</dbReference>
<evidence type="ECO:0000313" key="3">
    <source>
        <dbReference type="Proteomes" id="UP001201273"/>
    </source>
</evidence>